<name>A0A2P2QQS1_RHIMU</name>
<dbReference type="AlphaFoldDB" id="A0A2P2QQS1"/>
<reference evidence="1" key="1">
    <citation type="submission" date="2018-02" db="EMBL/GenBank/DDBJ databases">
        <title>Rhizophora mucronata_Transcriptome.</title>
        <authorList>
            <person name="Meera S.P."/>
            <person name="Sreeshan A."/>
            <person name="Augustine A."/>
        </authorList>
    </citation>
    <scope>NUCLEOTIDE SEQUENCE</scope>
    <source>
        <tissue evidence="1">Leaf</tissue>
    </source>
</reference>
<sequence>MNYPLPIWSLFIGSSGMQLTCCNRKNRLMGKKDGLKLAAWFYKVKYWVQSKQGY</sequence>
<organism evidence="1">
    <name type="scientific">Rhizophora mucronata</name>
    <name type="common">Asiatic mangrove</name>
    <dbReference type="NCBI Taxonomy" id="61149"/>
    <lineage>
        <taxon>Eukaryota</taxon>
        <taxon>Viridiplantae</taxon>
        <taxon>Streptophyta</taxon>
        <taxon>Embryophyta</taxon>
        <taxon>Tracheophyta</taxon>
        <taxon>Spermatophyta</taxon>
        <taxon>Magnoliopsida</taxon>
        <taxon>eudicotyledons</taxon>
        <taxon>Gunneridae</taxon>
        <taxon>Pentapetalae</taxon>
        <taxon>rosids</taxon>
        <taxon>fabids</taxon>
        <taxon>Malpighiales</taxon>
        <taxon>Rhizophoraceae</taxon>
        <taxon>Rhizophora</taxon>
    </lineage>
</organism>
<protein>
    <submittedName>
        <fullName evidence="1">Uncharacterized protein</fullName>
    </submittedName>
</protein>
<evidence type="ECO:0000313" key="1">
    <source>
        <dbReference type="EMBL" id="MBX69231.1"/>
    </source>
</evidence>
<accession>A0A2P2QQS1</accession>
<proteinExistence type="predicted"/>
<dbReference type="EMBL" id="GGEC01088747">
    <property type="protein sequence ID" value="MBX69231.1"/>
    <property type="molecule type" value="Transcribed_RNA"/>
</dbReference>